<sequence length="281" mass="31286">MAQSKHNEYLPGYKPSQVIHHEWRTAENSAGYLLPTLRSMREKNPKLQFLDVGAGSGTISVGFAQHLPEGEVTVTDLSGEILRRAEGFAAAAGLQKKNMKFQQANAYELPFPDASFDVTHCHQMLCHMDAPSDALREMLRVTRPGGVVAARESDLATQCIWPESPGLRRFFEVTEGIFKVAGTCWTGGRQLLSWALKAGATRDQIQAGFGTWRFTALEDKNVWATAMAERIRNGEMRKKGVELGLITHDDQVEEMATAWEEWAKQDDATLGMLHGEIIIQK</sequence>
<comment type="caution">
    <text evidence="3">The sequence shown here is derived from an EMBL/GenBank/DDBJ whole genome shotgun (WGS) entry which is preliminary data.</text>
</comment>
<dbReference type="InterPro" id="IPR013216">
    <property type="entry name" value="Methyltransf_11"/>
</dbReference>
<gene>
    <name evidence="3" type="ORF">SLS62_000640</name>
</gene>
<dbReference type="PANTHER" id="PTHR43591">
    <property type="entry name" value="METHYLTRANSFERASE"/>
    <property type="match status" value="1"/>
</dbReference>
<keyword evidence="4" id="KW-1185">Reference proteome</keyword>
<dbReference type="EMBL" id="JAKJXP020000003">
    <property type="protein sequence ID" value="KAK7757093.1"/>
    <property type="molecule type" value="Genomic_DNA"/>
</dbReference>
<dbReference type="GO" id="GO:0008757">
    <property type="term" value="F:S-adenosylmethionine-dependent methyltransferase activity"/>
    <property type="evidence" value="ECO:0007669"/>
    <property type="project" value="InterPro"/>
</dbReference>
<proteinExistence type="inferred from homology"/>
<dbReference type="AlphaFoldDB" id="A0AAN9UZA8"/>
<dbReference type="CDD" id="cd02440">
    <property type="entry name" value="AdoMet_MTases"/>
    <property type="match status" value="1"/>
</dbReference>
<protein>
    <recommendedName>
        <fullName evidence="2">Methyltransferase type 11 domain-containing protein</fullName>
    </recommendedName>
</protein>
<dbReference type="Pfam" id="PF08241">
    <property type="entry name" value="Methyltransf_11"/>
    <property type="match status" value="1"/>
</dbReference>
<name>A0AAN9UZA8_9PEZI</name>
<evidence type="ECO:0000313" key="3">
    <source>
        <dbReference type="EMBL" id="KAK7757093.1"/>
    </source>
</evidence>
<dbReference type="SUPFAM" id="SSF53335">
    <property type="entry name" value="S-adenosyl-L-methionine-dependent methyltransferases"/>
    <property type="match status" value="1"/>
</dbReference>
<dbReference type="Gene3D" id="3.40.50.150">
    <property type="entry name" value="Vaccinia Virus protein VP39"/>
    <property type="match status" value="1"/>
</dbReference>
<reference evidence="3 4" key="1">
    <citation type="submission" date="2024-02" db="EMBL/GenBank/DDBJ databases">
        <title>De novo assembly and annotation of 12 fungi associated with fruit tree decline syndrome in Ontario, Canada.</title>
        <authorList>
            <person name="Sulman M."/>
            <person name="Ellouze W."/>
            <person name="Ilyukhin E."/>
        </authorList>
    </citation>
    <scope>NUCLEOTIDE SEQUENCE [LARGE SCALE GENOMIC DNA]</scope>
    <source>
        <strain evidence="3 4">M11/M66-122</strain>
    </source>
</reference>
<evidence type="ECO:0000313" key="4">
    <source>
        <dbReference type="Proteomes" id="UP001320420"/>
    </source>
</evidence>
<dbReference type="Proteomes" id="UP001320420">
    <property type="component" value="Unassembled WGS sequence"/>
</dbReference>
<feature type="domain" description="Methyltransferase type 11" evidence="2">
    <location>
        <begin position="50"/>
        <end position="149"/>
    </location>
</feature>
<evidence type="ECO:0000256" key="1">
    <source>
        <dbReference type="ARBA" id="ARBA00038158"/>
    </source>
</evidence>
<accession>A0AAN9UZA8</accession>
<dbReference type="InterPro" id="IPR029063">
    <property type="entry name" value="SAM-dependent_MTases_sf"/>
</dbReference>
<organism evidence="3 4">
    <name type="scientific">Diatrype stigma</name>
    <dbReference type="NCBI Taxonomy" id="117547"/>
    <lineage>
        <taxon>Eukaryota</taxon>
        <taxon>Fungi</taxon>
        <taxon>Dikarya</taxon>
        <taxon>Ascomycota</taxon>
        <taxon>Pezizomycotina</taxon>
        <taxon>Sordariomycetes</taxon>
        <taxon>Xylariomycetidae</taxon>
        <taxon>Xylariales</taxon>
        <taxon>Diatrypaceae</taxon>
        <taxon>Diatrype</taxon>
    </lineage>
</organism>
<dbReference type="PANTHER" id="PTHR43591:SF24">
    <property type="entry name" value="2-METHOXY-6-POLYPRENYL-1,4-BENZOQUINOL METHYLASE, MITOCHONDRIAL"/>
    <property type="match status" value="1"/>
</dbReference>
<evidence type="ECO:0000259" key="2">
    <source>
        <dbReference type="Pfam" id="PF08241"/>
    </source>
</evidence>
<comment type="similarity">
    <text evidence="1">Belongs to the methyltransferase superfamily. LaeA methyltransferase family.</text>
</comment>